<accession>A0A7S0RZX5</accession>
<protein>
    <recommendedName>
        <fullName evidence="4">Proteasome maturation protein</fullName>
    </recommendedName>
</protein>
<sequence length="137" mass="15278">MEPGNALPFQAKPHDAMRLGLASLKEDVAPKHPVEVIQRESKKQADVTKNQMLRNLYGVAVPAKASIETQILDRFHRLPGLQSSKLGLESLTGALDEYGFESYLGLPEYSEELPVEMHAQMEVKLKLGTQPCERGFF</sequence>
<dbReference type="Pfam" id="PF05348">
    <property type="entry name" value="UMP1"/>
    <property type="match status" value="1"/>
</dbReference>
<dbReference type="InterPro" id="IPR008012">
    <property type="entry name" value="Ump1"/>
</dbReference>
<evidence type="ECO:0000256" key="1">
    <source>
        <dbReference type="ARBA" id="ARBA00023186"/>
    </source>
</evidence>
<dbReference type="PANTHER" id="PTHR12828:SF3">
    <property type="entry name" value="PROTEASOME MATURATION PROTEIN"/>
    <property type="match status" value="1"/>
</dbReference>
<keyword evidence="1" id="KW-0143">Chaperone</keyword>
<proteinExistence type="inferred from homology"/>
<dbReference type="GO" id="GO:0005634">
    <property type="term" value="C:nucleus"/>
    <property type="evidence" value="ECO:0007669"/>
    <property type="project" value="TreeGrafter"/>
</dbReference>
<dbReference type="GO" id="GO:0043248">
    <property type="term" value="P:proteasome assembly"/>
    <property type="evidence" value="ECO:0007669"/>
    <property type="project" value="InterPro"/>
</dbReference>
<dbReference type="GO" id="GO:0005737">
    <property type="term" value="C:cytoplasm"/>
    <property type="evidence" value="ECO:0007669"/>
    <property type="project" value="TreeGrafter"/>
</dbReference>
<dbReference type="EMBL" id="HBFB01028512">
    <property type="protein sequence ID" value="CAD8691762.1"/>
    <property type="molecule type" value="Transcribed_RNA"/>
</dbReference>
<name>A0A7S0RZX5_9CHLO</name>
<evidence type="ECO:0000313" key="3">
    <source>
        <dbReference type="EMBL" id="CAD8691762.1"/>
    </source>
</evidence>
<evidence type="ECO:0008006" key="4">
    <source>
        <dbReference type="Google" id="ProtNLM"/>
    </source>
</evidence>
<gene>
    <name evidence="3" type="ORF">CLEI1391_LOCUS15945</name>
</gene>
<comment type="similarity">
    <text evidence="2">Belongs to the POMP/UMP1 family.</text>
</comment>
<evidence type="ECO:0000256" key="2">
    <source>
        <dbReference type="ARBA" id="ARBA00043974"/>
    </source>
</evidence>
<reference evidence="3" key="1">
    <citation type="submission" date="2021-01" db="EMBL/GenBank/DDBJ databases">
        <authorList>
            <person name="Corre E."/>
            <person name="Pelletier E."/>
            <person name="Niang G."/>
            <person name="Scheremetjew M."/>
            <person name="Finn R."/>
            <person name="Kale V."/>
            <person name="Holt S."/>
            <person name="Cochrane G."/>
            <person name="Meng A."/>
            <person name="Brown T."/>
            <person name="Cohen L."/>
        </authorList>
    </citation>
    <scope>NUCLEOTIDE SEQUENCE</scope>
    <source>
        <strain evidence="3">SAG 11-49</strain>
    </source>
</reference>
<dbReference type="PANTHER" id="PTHR12828">
    <property type="entry name" value="PROTEASOME MATURATION PROTEIN UMP1"/>
    <property type="match status" value="1"/>
</dbReference>
<organism evidence="3">
    <name type="scientific">Chlamydomonas leiostraca</name>
    <dbReference type="NCBI Taxonomy" id="1034604"/>
    <lineage>
        <taxon>Eukaryota</taxon>
        <taxon>Viridiplantae</taxon>
        <taxon>Chlorophyta</taxon>
        <taxon>core chlorophytes</taxon>
        <taxon>Chlorophyceae</taxon>
        <taxon>CS clade</taxon>
        <taxon>Chlamydomonadales</taxon>
        <taxon>Chlamydomonadaceae</taxon>
        <taxon>Chlamydomonas</taxon>
    </lineage>
</organism>
<dbReference type="AlphaFoldDB" id="A0A7S0RZX5"/>